<protein>
    <submittedName>
        <fullName evidence="2">Uncharacterized protein</fullName>
    </submittedName>
</protein>
<dbReference type="EMBL" id="CABWKQ010000045">
    <property type="protein sequence ID" value="VWX38564.1"/>
    <property type="molecule type" value="Genomic_DNA"/>
</dbReference>
<keyword evidence="1" id="KW-0812">Transmembrane</keyword>
<feature type="transmembrane region" description="Helical" evidence="1">
    <location>
        <begin position="20"/>
        <end position="37"/>
    </location>
</feature>
<dbReference type="Proteomes" id="UP000439752">
    <property type="component" value="Unassembled WGS sequence"/>
</dbReference>
<evidence type="ECO:0000256" key="1">
    <source>
        <dbReference type="SAM" id="Phobius"/>
    </source>
</evidence>
<keyword evidence="1" id="KW-0472">Membrane</keyword>
<evidence type="ECO:0000313" key="3">
    <source>
        <dbReference type="Proteomes" id="UP000439752"/>
    </source>
</evidence>
<organism evidence="2 3">
    <name type="scientific">Exiguobacterium oxidotolerans</name>
    <dbReference type="NCBI Taxonomy" id="223958"/>
    <lineage>
        <taxon>Bacteria</taxon>
        <taxon>Bacillati</taxon>
        <taxon>Bacillota</taxon>
        <taxon>Bacilli</taxon>
        <taxon>Bacillales</taxon>
        <taxon>Bacillales Family XII. Incertae Sedis</taxon>
        <taxon>Exiguobacterium</taxon>
    </lineage>
</organism>
<sequence>MYDLGTLKCKTGGVEMDKTDGWIIVSIMVGLYFGLFAKPKRVTGKTSK</sequence>
<gene>
    <name evidence="2" type="ORF">EXIGUO9Y_50015</name>
</gene>
<keyword evidence="1" id="KW-1133">Transmembrane helix</keyword>
<accession>A0A653IH22</accession>
<reference evidence="2 3" key="1">
    <citation type="submission" date="2019-10" db="EMBL/GenBank/DDBJ databases">
        <authorList>
            <person name="Karimi E."/>
        </authorList>
    </citation>
    <scope>NUCLEOTIDE SEQUENCE [LARGE SCALE GENOMIC DNA]</scope>
    <source>
        <strain evidence="2">Exiguobacterium sp. 9Y</strain>
    </source>
</reference>
<dbReference type="AlphaFoldDB" id="A0A653IH22"/>
<evidence type="ECO:0000313" key="2">
    <source>
        <dbReference type="EMBL" id="VWX38564.1"/>
    </source>
</evidence>
<keyword evidence="3" id="KW-1185">Reference proteome</keyword>
<proteinExistence type="predicted"/>
<name>A0A653IH22_9BACL</name>